<dbReference type="RefSeq" id="WP_151179009.1">
    <property type="nucleotide sequence ID" value="NZ_CP042906.1"/>
</dbReference>
<evidence type="ECO:0000256" key="1">
    <source>
        <dbReference type="SAM" id="MobiDB-lite"/>
    </source>
</evidence>
<organism evidence="3 4">
    <name type="scientific">Hypericibacter terrae</name>
    <dbReference type="NCBI Taxonomy" id="2602015"/>
    <lineage>
        <taxon>Bacteria</taxon>
        <taxon>Pseudomonadati</taxon>
        <taxon>Pseudomonadota</taxon>
        <taxon>Alphaproteobacteria</taxon>
        <taxon>Rhodospirillales</taxon>
        <taxon>Dongiaceae</taxon>
        <taxon>Hypericibacter</taxon>
    </lineage>
</organism>
<feature type="compositionally biased region" description="Basic and acidic residues" evidence="1">
    <location>
        <begin position="225"/>
        <end position="235"/>
    </location>
</feature>
<dbReference type="EMBL" id="CP042906">
    <property type="protein sequence ID" value="QEX18899.1"/>
    <property type="molecule type" value="Genomic_DNA"/>
</dbReference>
<evidence type="ECO:0000313" key="3">
    <source>
        <dbReference type="EMBL" id="QEX18899.1"/>
    </source>
</evidence>
<protein>
    <recommendedName>
        <fullName evidence="5">DUF4440 domain-containing protein</fullName>
    </recommendedName>
</protein>
<dbReference type="AlphaFoldDB" id="A0A5J6MNE2"/>
<feature type="chain" id="PRO_5023820668" description="DUF4440 domain-containing protein" evidence="2">
    <location>
        <begin position="22"/>
        <end position="244"/>
    </location>
</feature>
<proteinExistence type="predicted"/>
<accession>A0A5J6MNE2</accession>
<dbReference type="OrthoDB" id="9821835at2"/>
<evidence type="ECO:0000313" key="4">
    <source>
        <dbReference type="Proteomes" id="UP000326202"/>
    </source>
</evidence>
<feature type="region of interest" description="Disordered" evidence="1">
    <location>
        <begin position="217"/>
        <end position="244"/>
    </location>
</feature>
<dbReference type="Proteomes" id="UP000326202">
    <property type="component" value="Chromosome"/>
</dbReference>
<reference evidence="3 4" key="1">
    <citation type="submission" date="2019-08" db="EMBL/GenBank/DDBJ databases">
        <title>Hyperibacter terrae gen. nov., sp. nov. and Hyperibacter viscosus sp. nov., two new members in the family Rhodospirillaceae isolated from the rhizosphere of Hypericum perforatum.</title>
        <authorList>
            <person name="Noviana Z."/>
        </authorList>
    </citation>
    <scope>NUCLEOTIDE SEQUENCE [LARGE SCALE GENOMIC DNA]</scope>
    <source>
        <strain evidence="3 4">R5913</strain>
    </source>
</reference>
<keyword evidence="4" id="KW-1185">Reference proteome</keyword>
<keyword evidence="2" id="KW-0732">Signal</keyword>
<dbReference type="KEGG" id="htq:FRZ44_42100"/>
<evidence type="ECO:0000256" key="2">
    <source>
        <dbReference type="SAM" id="SignalP"/>
    </source>
</evidence>
<evidence type="ECO:0008006" key="5">
    <source>
        <dbReference type="Google" id="ProtNLM"/>
    </source>
</evidence>
<feature type="signal peptide" evidence="2">
    <location>
        <begin position="1"/>
        <end position="21"/>
    </location>
</feature>
<gene>
    <name evidence="3" type="ORF">FRZ44_42100</name>
</gene>
<name>A0A5J6MNE2_9PROT</name>
<sequence>MRPFWIALALMAFCVTTRAEADDVQTILTQRLQGYYDAQKAGDIDKALGFFAKEQQKLYSDEIGSDPDKRKMAADWMQKTAPKSFAVQKLTEDKAAHTASLFTVSEMLDDEGKLAHVEMQTDFVKEGGTWAITGQIFGMNLDAIKRAANDDPEPDSAYDTDTNLNIGGPIRRVAFEKDYTLIVIRVLDEEHDLFLPPKAKLKAMGIDPAKLTEGTIVSGDGATSRNDEFKHRIDSLEIQESGGE</sequence>